<dbReference type="EC" id="2.3.2.27" evidence="5"/>
<dbReference type="GO" id="GO:0016874">
    <property type="term" value="F:ligase activity"/>
    <property type="evidence" value="ECO:0007669"/>
    <property type="project" value="UniProtKB-KW"/>
</dbReference>
<organism evidence="21 22">
    <name type="scientific">Corythaixoides concolor</name>
    <name type="common">Grey go-away-bird</name>
    <dbReference type="NCBI Taxonomy" id="103956"/>
    <lineage>
        <taxon>Eukaryota</taxon>
        <taxon>Metazoa</taxon>
        <taxon>Chordata</taxon>
        <taxon>Craniata</taxon>
        <taxon>Vertebrata</taxon>
        <taxon>Euteleostomi</taxon>
        <taxon>Archelosauria</taxon>
        <taxon>Archosauria</taxon>
        <taxon>Dinosauria</taxon>
        <taxon>Saurischia</taxon>
        <taxon>Theropoda</taxon>
        <taxon>Coelurosauria</taxon>
        <taxon>Aves</taxon>
        <taxon>Neognathae</taxon>
        <taxon>Neoaves</taxon>
        <taxon>Otidimorphae</taxon>
        <taxon>Musophagiformes</taxon>
        <taxon>Musophagidae</taxon>
        <taxon>Corythaixoides</taxon>
    </lineage>
</organism>
<comment type="pathway">
    <text evidence="4">Protein modification; protein ubiquitination.</text>
</comment>
<reference evidence="21 22" key="1">
    <citation type="submission" date="2019-09" db="EMBL/GenBank/DDBJ databases">
        <title>Bird 10,000 Genomes (B10K) Project - Family phase.</title>
        <authorList>
            <person name="Zhang G."/>
        </authorList>
    </citation>
    <scope>NUCLEOTIDE SEQUENCE [LARGE SCALE GENOMIC DNA]</scope>
    <source>
        <strain evidence="21">B10K-DU-011-20</strain>
        <tissue evidence="21">Muscle</tissue>
    </source>
</reference>
<dbReference type="GO" id="GO:0016605">
    <property type="term" value="C:PML body"/>
    <property type="evidence" value="ECO:0007669"/>
    <property type="project" value="UniProtKB-SubCell"/>
</dbReference>
<dbReference type="Proteomes" id="UP000526942">
    <property type="component" value="Unassembled WGS sequence"/>
</dbReference>
<keyword evidence="14" id="KW-0862">Zinc</keyword>
<evidence type="ECO:0000256" key="15">
    <source>
        <dbReference type="ARBA" id="ARBA00023204"/>
    </source>
</evidence>
<name>A0A7L0F7F4_CORCN</name>
<feature type="region of interest" description="Disordered" evidence="19">
    <location>
        <begin position="151"/>
        <end position="254"/>
    </location>
</feature>
<evidence type="ECO:0000313" key="22">
    <source>
        <dbReference type="Proteomes" id="UP000526942"/>
    </source>
</evidence>
<keyword evidence="10" id="KW-0677">Repeat</keyword>
<proteinExistence type="predicted"/>
<dbReference type="SUPFAM" id="SSF50978">
    <property type="entry name" value="WD40 repeat-like"/>
    <property type="match status" value="1"/>
</dbReference>
<gene>
    <name evidence="21" type="primary">Rfwd3</name>
    <name evidence="21" type="ORF">CORCON_R12336</name>
</gene>
<feature type="region of interest" description="Disordered" evidence="19">
    <location>
        <begin position="21"/>
        <end position="72"/>
    </location>
</feature>
<dbReference type="SUPFAM" id="SSF57850">
    <property type="entry name" value="RING/U-box"/>
    <property type="match status" value="1"/>
</dbReference>
<evidence type="ECO:0000256" key="12">
    <source>
        <dbReference type="ARBA" id="ARBA00022771"/>
    </source>
</evidence>
<dbReference type="InterPro" id="IPR037381">
    <property type="entry name" value="RFWD3"/>
</dbReference>
<dbReference type="InterPro" id="IPR015943">
    <property type="entry name" value="WD40/YVTN_repeat-like_dom_sf"/>
</dbReference>
<keyword evidence="12 17" id="KW-0863">Zinc-finger</keyword>
<keyword evidence="16" id="KW-0539">Nucleus</keyword>
<feature type="coiled-coil region" evidence="18">
    <location>
        <begin position="344"/>
        <end position="385"/>
    </location>
</feature>
<comment type="caution">
    <text evidence="21">The sequence shown here is derived from an EMBL/GenBank/DDBJ whole genome shotgun (WGS) entry which is preliminary data.</text>
</comment>
<comment type="catalytic activity">
    <reaction evidence="1">
        <text>S-ubiquitinyl-[E2 ubiquitin-conjugating enzyme]-L-cysteine + [acceptor protein]-L-lysine = [E2 ubiquitin-conjugating enzyme]-L-cysteine + N(6)-ubiquitinyl-[acceptor protein]-L-lysine.</text>
        <dbReference type="EC" id="2.3.2.27"/>
    </reaction>
</comment>
<sequence>MAQEEMEVDLRPVAGYSVEDLRTLPTEPSAHAALSSHAPVLGEGGGSNTVPPDAVDLPNAGSTREAAAEPDPQWSPAWALNRLQRLRGALDLYRPVPQVTQRPPGRRARRQQRIGGSQRTVGARAALDSYFQLSRTQEPATASYAVLHLEPSRVTRDNQEHSSDETIEVSDSDGSASAEEEEAVEAAAPLLPSAQETPPEAGSGVSSQVQAEPPQALSQASTENGSHEDEEAEVQQKQRTPLKKLEPSVPVAPLDEEEGDTCAICFEQWTNAGDHRLSALRCGHLFGYTCIERWLKGQAGKCPQCNKKAKRSDIVILYARTLKALDTSEQERMKSSLEKEQMLRRQAELESAQSRLQLQVLTDECSKLRKEVQELKALVVQYSASASQQPGSSQTCLPGSLPSSQSQRKYHLEKVFVVSQTGSCRVMAYCDSLSCLVVSQSSPQSTFIPGCGVKMISLANMKSSQYVPIHSKQIRGLAFGNRADGLLLSAALDNTLKLTSLATNTVVQTYNAGRPVWSCCWCLDDANYIYAGLVNGSVMIYDLRHTSAHVQELVPQKSRCPMVSLSYLPRTASASLPHSGILAGTLEGACFWERKAGNSYQPHHLPLEPGGCIDIQTEVNTRHCLATYRPSKNNPCVRCVMMALTCSPRTEASEDVVCSSNPVQTFSAGPTCKLLTKNAIFQSPEEDGSIFVCAGDEASNSAMLWHAGSGSLLQRLQADLPVLDICPLEVNQTPLLATLTEKTAKIFKWR</sequence>
<protein>
    <recommendedName>
        <fullName evidence="5">RING-type E3 ubiquitin transferase</fullName>
        <ecNumber evidence="5">2.3.2.27</ecNumber>
    </recommendedName>
</protein>
<accession>A0A7L0F7F4</accession>
<dbReference type="EMBL" id="VXAM01000098">
    <property type="protein sequence ID" value="NXJ90352.1"/>
    <property type="molecule type" value="Genomic_DNA"/>
</dbReference>
<keyword evidence="13" id="KW-0833">Ubl conjugation pathway</keyword>
<dbReference type="PANTHER" id="PTHR16047:SF7">
    <property type="entry name" value="E3 UBIQUITIN-PROTEIN LIGASE RFWD3"/>
    <property type="match status" value="1"/>
</dbReference>
<dbReference type="GO" id="GO:0061630">
    <property type="term" value="F:ubiquitin protein ligase activity"/>
    <property type="evidence" value="ECO:0007669"/>
    <property type="project" value="UniProtKB-EC"/>
</dbReference>
<evidence type="ECO:0000256" key="17">
    <source>
        <dbReference type="PROSITE-ProRule" id="PRU00175"/>
    </source>
</evidence>
<feature type="compositionally biased region" description="Polar residues" evidence="19">
    <location>
        <begin position="204"/>
        <end position="224"/>
    </location>
</feature>
<dbReference type="SMART" id="SM00320">
    <property type="entry name" value="WD40"/>
    <property type="match status" value="2"/>
</dbReference>
<dbReference type="OrthoDB" id="5600418at2759"/>
<dbReference type="InterPro" id="IPR056527">
    <property type="entry name" value="WD40_RFWD3"/>
</dbReference>
<keyword evidence="7" id="KW-0853">WD repeat</keyword>
<feature type="compositionally biased region" description="Low complexity" evidence="19">
    <location>
        <begin position="185"/>
        <end position="194"/>
    </location>
</feature>
<dbReference type="InterPro" id="IPR001841">
    <property type="entry name" value="Znf_RING"/>
</dbReference>
<keyword evidence="8" id="KW-0808">Transferase</keyword>
<feature type="compositionally biased region" description="Low complexity" evidence="19">
    <location>
        <begin position="29"/>
        <end position="38"/>
    </location>
</feature>
<keyword evidence="6" id="KW-0963">Cytoplasm</keyword>
<evidence type="ECO:0000256" key="7">
    <source>
        <dbReference type="ARBA" id="ARBA00022574"/>
    </source>
</evidence>
<evidence type="ECO:0000256" key="6">
    <source>
        <dbReference type="ARBA" id="ARBA00022490"/>
    </source>
</evidence>
<evidence type="ECO:0000256" key="13">
    <source>
        <dbReference type="ARBA" id="ARBA00022786"/>
    </source>
</evidence>
<feature type="compositionally biased region" description="Basic and acidic residues" evidence="19">
    <location>
        <begin position="151"/>
        <end position="164"/>
    </location>
</feature>
<keyword evidence="21" id="KW-0436">Ligase</keyword>
<dbReference type="InterPro" id="IPR013083">
    <property type="entry name" value="Znf_RING/FYVE/PHD"/>
</dbReference>
<evidence type="ECO:0000256" key="14">
    <source>
        <dbReference type="ARBA" id="ARBA00022833"/>
    </source>
</evidence>
<feature type="non-terminal residue" evidence="21">
    <location>
        <position position="750"/>
    </location>
</feature>
<dbReference type="GO" id="GO:0005737">
    <property type="term" value="C:cytoplasm"/>
    <property type="evidence" value="ECO:0007669"/>
    <property type="project" value="UniProtKB-SubCell"/>
</dbReference>
<dbReference type="Pfam" id="PF13639">
    <property type="entry name" value="zf-RING_2"/>
    <property type="match status" value="1"/>
</dbReference>
<evidence type="ECO:0000256" key="18">
    <source>
        <dbReference type="SAM" id="Coils"/>
    </source>
</evidence>
<dbReference type="GO" id="GO:0008270">
    <property type="term" value="F:zinc ion binding"/>
    <property type="evidence" value="ECO:0007669"/>
    <property type="project" value="UniProtKB-KW"/>
</dbReference>
<evidence type="ECO:0000256" key="19">
    <source>
        <dbReference type="SAM" id="MobiDB-lite"/>
    </source>
</evidence>
<dbReference type="PROSITE" id="PS50089">
    <property type="entry name" value="ZF_RING_2"/>
    <property type="match status" value="1"/>
</dbReference>
<evidence type="ECO:0000256" key="4">
    <source>
        <dbReference type="ARBA" id="ARBA00004906"/>
    </source>
</evidence>
<keyword evidence="9" id="KW-0479">Metal-binding</keyword>
<evidence type="ECO:0000256" key="10">
    <source>
        <dbReference type="ARBA" id="ARBA00022737"/>
    </source>
</evidence>
<evidence type="ECO:0000256" key="2">
    <source>
        <dbReference type="ARBA" id="ARBA00004322"/>
    </source>
</evidence>
<evidence type="ECO:0000256" key="16">
    <source>
        <dbReference type="ARBA" id="ARBA00023242"/>
    </source>
</evidence>
<evidence type="ECO:0000256" key="1">
    <source>
        <dbReference type="ARBA" id="ARBA00000900"/>
    </source>
</evidence>
<evidence type="ECO:0000256" key="8">
    <source>
        <dbReference type="ARBA" id="ARBA00022679"/>
    </source>
</evidence>
<feature type="non-terminal residue" evidence="21">
    <location>
        <position position="1"/>
    </location>
</feature>
<dbReference type="CDD" id="cd16450">
    <property type="entry name" value="mRING-C3HGC3_RFWD3"/>
    <property type="match status" value="1"/>
</dbReference>
<keyword evidence="22" id="KW-1185">Reference proteome</keyword>
<dbReference type="Pfam" id="PF23419">
    <property type="entry name" value="WD40_RFWD3"/>
    <property type="match status" value="1"/>
</dbReference>
<dbReference type="GO" id="GO:0016567">
    <property type="term" value="P:protein ubiquitination"/>
    <property type="evidence" value="ECO:0007669"/>
    <property type="project" value="InterPro"/>
</dbReference>
<evidence type="ECO:0000256" key="11">
    <source>
        <dbReference type="ARBA" id="ARBA00022763"/>
    </source>
</evidence>
<comment type="subcellular location">
    <subcellularLocation>
        <location evidence="3">Cytoplasm</location>
    </subcellularLocation>
    <subcellularLocation>
        <location evidence="2">Nucleus</location>
        <location evidence="2">PML body</location>
    </subcellularLocation>
</comment>
<dbReference type="Gene3D" id="3.30.40.10">
    <property type="entry name" value="Zinc/RING finger domain, C3HC4 (zinc finger)"/>
    <property type="match status" value="1"/>
</dbReference>
<feature type="region of interest" description="Disordered" evidence="19">
    <location>
        <begin position="97"/>
        <end position="121"/>
    </location>
</feature>
<dbReference type="PANTHER" id="PTHR16047">
    <property type="entry name" value="RFWD3 PROTEIN"/>
    <property type="match status" value="1"/>
</dbReference>
<evidence type="ECO:0000256" key="9">
    <source>
        <dbReference type="ARBA" id="ARBA00022723"/>
    </source>
</evidence>
<keyword evidence="11" id="KW-0227">DNA damage</keyword>
<evidence type="ECO:0000256" key="3">
    <source>
        <dbReference type="ARBA" id="ARBA00004496"/>
    </source>
</evidence>
<dbReference type="Gene3D" id="2.130.10.10">
    <property type="entry name" value="YVTN repeat-like/Quinoprotein amine dehydrogenase"/>
    <property type="match status" value="1"/>
</dbReference>
<dbReference type="InterPro" id="IPR001680">
    <property type="entry name" value="WD40_rpt"/>
</dbReference>
<dbReference type="InterPro" id="IPR036322">
    <property type="entry name" value="WD40_repeat_dom_sf"/>
</dbReference>
<evidence type="ECO:0000256" key="5">
    <source>
        <dbReference type="ARBA" id="ARBA00012483"/>
    </source>
</evidence>
<dbReference type="AlphaFoldDB" id="A0A7L0F7F4"/>
<keyword evidence="18" id="KW-0175">Coiled coil</keyword>
<dbReference type="SMART" id="SM00184">
    <property type="entry name" value="RING"/>
    <property type="match status" value="1"/>
</dbReference>
<evidence type="ECO:0000313" key="21">
    <source>
        <dbReference type="EMBL" id="NXJ90352.1"/>
    </source>
</evidence>
<evidence type="ECO:0000259" key="20">
    <source>
        <dbReference type="PROSITE" id="PS50089"/>
    </source>
</evidence>
<feature type="domain" description="RING-type" evidence="20">
    <location>
        <begin position="262"/>
        <end position="306"/>
    </location>
</feature>
<dbReference type="GO" id="GO:0036297">
    <property type="term" value="P:interstrand cross-link repair"/>
    <property type="evidence" value="ECO:0007669"/>
    <property type="project" value="InterPro"/>
</dbReference>
<keyword evidence="15" id="KW-0234">DNA repair</keyword>